<evidence type="ECO:0000313" key="2">
    <source>
        <dbReference type="Proteomes" id="UP000193920"/>
    </source>
</evidence>
<dbReference type="EMBL" id="MCOG01000223">
    <property type="protein sequence ID" value="ORY24351.1"/>
    <property type="molecule type" value="Genomic_DNA"/>
</dbReference>
<evidence type="ECO:0000313" key="1">
    <source>
        <dbReference type="EMBL" id="ORY24351.1"/>
    </source>
</evidence>
<name>A0A1Y2AP79_9FUNG</name>
<accession>A0A1Y2AP79</accession>
<protein>
    <submittedName>
        <fullName evidence="1">Uncharacterized protein</fullName>
    </submittedName>
</protein>
<dbReference type="Proteomes" id="UP000193920">
    <property type="component" value="Unassembled WGS sequence"/>
</dbReference>
<comment type="caution">
    <text evidence="1">The sequence shown here is derived from an EMBL/GenBank/DDBJ whole genome shotgun (WGS) entry which is preliminary data.</text>
</comment>
<reference evidence="1 2" key="1">
    <citation type="submission" date="2016-08" db="EMBL/GenBank/DDBJ databases">
        <title>A Parts List for Fungal Cellulosomes Revealed by Comparative Genomics.</title>
        <authorList>
            <consortium name="DOE Joint Genome Institute"/>
            <person name="Haitjema C.H."/>
            <person name="Gilmore S.P."/>
            <person name="Henske J.K."/>
            <person name="Solomon K.V."/>
            <person name="De Groot R."/>
            <person name="Kuo A."/>
            <person name="Mondo S.J."/>
            <person name="Salamov A.A."/>
            <person name="Labutti K."/>
            <person name="Zhao Z."/>
            <person name="Chiniquy J."/>
            <person name="Barry K."/>
            <person name="Brewer H.M."/>
            <person name="Purvine S.O."/>
            <person name="Wright A.T."/>
            <person name="Boxma B."/>
            <person name="Van Alen T."/>
            <person name="Hackstein J.H."/>
            <person name="Baker S.E."/>
            <person name="Grigoriev I.V."/>
            <person name="O'Malley M.A."/>
        </authorList>
    </citation>
    <scope>NUCLEOTIDE SEQUENCE [LARGE SCALE GENOMIC DNA]</scope>
    <source>
        <strain evidence="1 2">G1</strain>
    </source>
</reference>
<organism evidence="1 2">
    <name type="scientific">Neocallimastix californiae</name>
    <dbReference type="NCBI Taxonomy" id="1754190"/>
    <lineage>
        <taxon>Eukaryota</taxon>
        <taxon>Fungi</taxon>
        <taxon>Fungi incertae sedis</taxon>
        <taxon>Chytridiomycota</taxon>
        <taxon>Chytridiomycota incertae sedis</taxon>
        <taxon>Neocallimastigomycetes</taxon>
        <taxon>Neocallimastigales</taxon>
        <taxon>Neocallimastigaceae</taxon>
        <taxon>Neocallimastix</taxon>
    </lineage>
</organism>
<dbReference type="STRING" id="1754190.A0A1Y2AP79"/>
<proteinExistence type="predicted"/>
<dbReference type="AlphaFoldDB" id="A0A1Y2AP79"/>
<sequence length="112" mass="12821">MASVNEEEFNKINMLLSRNHELENEKSLHIEEVEHILIPQIEDSLHHLIELKNSSQDICEDVNNRISKSYKESSDLLSSTSSNSIHLHKINTSGKETIEPRYLLKAISSVII</sequence>
<keyword evidence="2" id="KW-1185">Reference proteome</keyword>
<gene>
    <name evidence="1" type="ORF">LY90DRAFT_706616</name>
</gene>